<name>A0A1I7V2J8_9PELO</name>
<accession>A0A1I7V2J8</accession>
<evidence type="ECO:0000313" key="1">
    <source>
        <dbReference type="Proteomes" id="UP000095282"/>
    </source>
</evidence>
<proteinExistence type="predicted"/>
<organism evidence="1 2">
    <name type="scientific">Caenorhabditis tropicalis</name>
    <dbReference type="NCBI Taxonomy" id="1561998"/>
    <lineage>
        <taxon>Eukaryota</taxon>
        <taxon>Metazoa</taxon>
        <taxon>Ecdysozoa</taxon>
        <taxon>Nematoda</taxon>
        <taxon>Chromadorea</taxon>
        <taxon>Rhabditida</taxon>
        <taxon>Rhabditina</taxon>
        <taxon>Rhabditomorpha</taxon>
        <taxon>Rhabditoidea</taxon>
        <taxon>Rhabditidae</taxon>
        <taxon>Peloderinae</taxon>
        <taxon>Caenorhabditis</taxon>
    </lineage>
</organism>
<sequence length="143" mass="16357">MDTYKKELEFSTVSPVPKLERLKEYIACYGEVTCDGLPKQVKYHLESILFTVEQLDLAAGCIDKNGLRREMDQCIYFIPDSRNPDDIFACAEKLAEEGECNAEETIAIMTAALVQKDFGKEMEQVMEGKKQFDVTFDPAKYQY</sequence>
<dbReference type="Proteomes" id="UP000095282">
    <property type="component" value="Unplaced"/>
</dbReference>
<keyword evidence="1" id="KW-1185">Reference proteome</keyword>
<protein>
    <submittedName>
        <fullName evidence="2">DUF4240 domain-containing protein</fullName>
    </submittedName>
</protein>
<reference evidence="2" key="1">
    <citation type="submission" date="2016-11" db="UniProtKB">
        <authorList>
            <consortium name="WormBaseParasite"/>
        </authorList>
    </citation>
    <scope>IDENTIFICATION</scope>
</reference>
<dbReference type="AlphaFoldDB" id="A0A1I7V2J8"/>
<dbReference type="WBParaSite" id="Csp11.Scaffold630.g21756.t1">
    <property type="protein sequence ID" value="Csp11.Scaffold630.g21756.t1"/>
    <property type="gene ID" value="Csp11.Scaffold630.g21756"/>
</dbReference>
<evidence type="ECO:0000313" key="2">
    <source>
        <dbReference type="WBParaSite" id="Csp11.Scaffold630.g21756.t1"/>
    </source>
</evidence>
<dbReference type="eggNOG" id="ENOG502TKH2">
    <property type="taxonomic scope" value="Eukaryota"/>
</dbReference>